<evidence type="ECO:0000256" key="1">
    <source>
        <dbReference type="ARBA" id="ARBA00023002"/>
    </source>
</evidence>
<dbReference type="EMBL" id="UINC01177274">
    <property type="protein sequence ID" value="SVD84828.1"/>
    <property type="molecule type" value="Genomic_DNA"/>
</dbReference>
<dbReference type="Gene3D" id="3.40.50.720">
    <property type="entry name" value="NAD(P)-binding Rossmann-like Domain"/>
    <property type="match status" value="1"/>
</dbReference>
<feature type="domain" description="D-isomer specific 2-hydroxyacid dehydrogenase NAD-binding" evidence="3">
    <location>
        <begin position="6"/>
        <end position="182"/>
    </location>
</feature>
<dbReference type="InterPro" id="IPR050223">
    <property type="entry name" value="D-isomer_2-hydroxyacid_DH"/>
</dbReference>
<evidence type="ECO:0000259" key="3">
    <source>
        <dbReference type="Pfam" id="PF02826"/>
    </source>
</evidence>
<proteinExistence type="predicted"/>
<evidence type="ECO:0000313" key="4">
    <source>
        <dbReference type="EMBL" id="SVD84828.1"/>
    </source>
</evidence>
<name>A0A382YQP3_9ZZZZ</name>
<protein>
    <recommendedName>
        <fullName evidence="3">D-isomer specific 2-hydroxyacid dehydrogenase NAD-binding domain-containing protein</fullName>
    </recommendedName>
</protein>
<dbReference type="Pfam" id="PF02826">
    <property type="entry name" value="2-Hacid_dh_C"/>
    <property type="match status" value="1"/>
</dbReference>
<keyword evidence="2" id="KW-0520">NAD</keyword>
<dbReference type="GO" id="GO:0016618">
    <property type="term" value="F:hydroxypyruvate reductase [NAD(P)H] activity"/>
    <property type="evidence" value="ECO:0007669"/>
    <property type="project" value="TreeGrafter"/>
</dbReference>
<evidence type="ECO:0000256" key="2">
    <source>
        <dbReference type="ARBA" id="ARBA00023027"/>
    </source>
</evidence>
<dbReference type="SUPFAM" id="SSF51735">
    <property type="entry name" value="NAD(P)-binding Rossmann-fold domains"/>
    <property type="match status" value="1"/>
</dbReference>
<accession>A0A382YQP3</accession>
<dbReference type="GO" id="GO:0030267">
    <property type="term" value="F:glyoxylate reductase (NADPH) activity"/>
    <property type="evidence" value="ECO:0007669"/>
    <property type="project" value="TreeGrafter"/>
</dbReference>
<dbReference type="InterPro" id="IPR006140">
    <property type="entry name" value="D-isomer_DH_NAD-bd"/>
</dbReference>
<sequence>AEMALGFTLSLARDIHNAHQAFISGKEKYGGEASKKNFLLKNKNFGMIGFGDLAKALLPLLQPFSKKIFSYDPWLTDKQMLDNEVYPCSLNFLLKKCDIIYVLASMTSKNQNLINKSKFDLLKKNACFILMSRAAIINFPDFYKKLKSNQIYAAIDVFPIEPVDKNDPIRKLKNVIFSAHRAGALEIVFKEMGNIVYDDMKLIMNNLPPKLCKKAERETVGLLRSKPVEHN</sequence>
<dbReference type="GO" id="GO:0051287">
    <property type="term" value="F:NAD binding"/>
    <property type="evidence" value="ECO:0007669"/>
    <property type="project" value="InterPro"/>
</dbReference>
<dbReference type="PANTHER" id="PTHR10996">
    <property type="entry name" value="2-HYDROXYACID DEHYDROGENASE-RELATED"/>
    <property type="match status" value="1"/>
</dbReference>
<dbReference type="GO" id="GO:0005829">
    <property type="term" value="C:cytosol"/>
    <property type="evidence" value="ECO:0007669"/>
    <property type="project" value="TreeGrafter"/>
</dbReference>
<feature type="non-terminal residue" evidence="4">
    <location>
        <position position="1"/>
    </location>
</feature>
<dbReference type="AlphaFoldDB" id="A0A382YQP3"/>
<organism evidence="4">
    <name type="scientific">marine metagenome</name>
    <dbReference type="NCBI Taxonomy" id="408172"/>
    <lineage>
        <taxon>unclassified sequences</taxon>
        <taxon>metagenomes</taxon>
        <taxon>ecological metagenomes</taxon>
    </lineage>
</organism>
<dbReference type="InterPro" id="IPR036291">
    <property type="entry name" value="NAD(P)-bd_dom_sf"/>
</dbReference>
<gene>
    <name evidence="4" type="ORF">METZ01_LOCUS437682</name>
</gene>
<keyword evidence="1" id="KW-0560">Oxidoreductase</keyword>
<reference evidence="4" key="1">
    <citation type="submission" date="2018-05" db="EMBL/GenBank/DDBJ databases">
        <authorList>
            <person name="Lanie J.A."/>
            <person name="Ng W.-L."/>
            <person name="Kazmierczak K.M."/>
            <person name="Andrzejewski T.M."/>
            <person name="Davidsen T.M."/>
            <person name="Wayne K.J."/>
            <person name="Tettelin H."/>
            <person name="Glass J.I."/>
            <person name="Rusch D."/>
            <person name="Podicherti R."/>
            <person name="Tsui H.-C.T."/>
            <person name="Winkler M.E."/>
        </authorList>
    </citation>
    <scope>NUCLEOTIDE SEQUENCE</scope>
</reference>
<dbReference type="PANTHER" id="PTHR10996:SF178">
    <property type="entry name" value="2-HYDROXYACID DEHYDROGENASE YGL185C-RELATED"/>
    <property type="match status" value="1"/>
</dbReference>